<evidence type="ECO:0000259" key="1">
    <source>
        <dbReference type="Pfam" id="PF10593"/>
    </source>
</evidence>
<reference evidence="3" key="1">
    <citation type="submission" date="2023-07" db="EMBL/GenBank/DDBJ databases">
        <title>Thauera sp. CAU 1555 isolated from sand of Yaerae Beach.</title>
        <authorList>
            <person name="Kim W."/>
        </authorList>
    </citation>
    <scope>NUCLEOTIDE SEQUENCE [LARGE SCALE GENOMIC DNA]</scope>
    <source>
        <strain evidence="3">CAU 1555</strain>
    </source>
</reference>
<organism evidence="2 3">
    <name type="scientific">Thauera sedimentorum</name>
    <dbReference type="NCBI Taxonomy" id="2767595"/>
    <lineage>
        <taxon>Bacteria</taxon>
        <taxon>Pseudomonadati</taxon>
        <taxon>Pseudomonadota</taxon>
        <taxon>Betaproteobacteria</taxon>
        <taxon>Rhodocyclales</taxon>
        <taxon>Zoogloeaceae</taxon>
        <taxon>Thauera</taxon>
    </lineage>
</organism>
<comment type="caution">
    <text evidence="2">The sequence shown here is derived from an EMBL/GenBank/DDBJ whole genome shotgun (WGS) entry which is preliminary data.</text>
</comment>
<gene>
    <name evidence="2" type="ORF">IFO67_10880</name>
</gene>
<protein>
    <recommendedName>
        <fullName evidence="1">Putative endonuclease Z1 domain-containing protein</fullName>
    </recommendedName>
</protein>
<evidence type="ECO:0000313" key="3">
    <source>
        <dbReference type="Proteomes" id="UP000603602"/>
    </source>
</evidence>
<feature type="domain" description="Putative endonuclease Z1" evidence="1">
    <location>
        <begin position="311"/>
        <end position="515"/>
    </location>
</feature>
<dbReference type="EMBL" id="JACYTO010000002">
    <property type="protein sequence ID" value="MBD8503386.1"/>
    <property type="molecule type" value="Genomic_DNA"/>
</dbReference>
<dbReference type="InterPro" id="IPR018310">
    <property type="entry name" value="Put_endonuclease_Z1-dom"/>
</dbReference>
<name>A0ABR9BAL1_9RHOO</name>
<keyword evidence="3" id="KW-1185">Reference proteome</keyword>
<dbReference type="Pfam" id="PF10593">
    <property type="entry name" value="Z1"/>
    <property type="match status" value="1"/>
</dbReference>
<evidence type="ECO:0000313" key="2">
    <source>
        <dbReference type="EMBL" id="MBD8503386.1"/>
    </source>
</evidence>
<proteinExistence type="predicted"/>
<dbReference type="RefSeq" id="WP_187718229.1">
    <property type="nucleotide sequence ID" value="NZ_JACTAH010000002.1"/>
</dbReference>
<accession>A0ABR9BAL1</accession>
<sequence length="753" mass="83601">MTITIEELRSIEPGLRWEPCQREVTEEFLRRKALAGEADEEALHTVAYEAHRILGRCVPPMEPAGSGTGLVVGYVQSGKTLSFTTLTALARDNGYGLVILIAGTIDNLKSQSQERLKQDLGVSPDNPGQPWVLIDNPARDNSEFEALRGLLQRWRSPALSPRKKKTILVTVLKQHQRLANLVECLSALSAILQGIPCLVIDDEADQASLNNFAAKNQKTRQNALSANYREVLNLKAVLPHHTYLQYTATPQAPLLIGLTDILSPDFAETLTPGRGYTGGQTLFQPGAPYAKVIPDAEAVATAASHPAAPPSLVSALKVYLLGACAHALAEQNSNRSMMVHPSQQTAPHTQYIAWLTQLIGEWRSRLPVRALRDALMAEFTDAHVDLQRTVGEALPSLSDLFTKMDEVLHIVRVREVNSTGKGAAAIRWGDNEYWILVGGQKLDRGYTVKGLTVTYMPRPLGVGNADNIQQRARFYGYKASYLGYCRVYVRQDVKTAFEGYVEHESFIRSELESSRGQPLKEWRRRFILADRLQPTRRSVMGIKLDEVTTAEWLFPGAAHVGKPAVAHNRIVFDRFLQHLRTRYVELAAHEVDPERYLDKRANSSRNKLFEAVSVADVCAHLIDEMQFGTVEDATERMAISVALGRLLAGAPDATCDVFLVGDMVEQGRSLTKRGTINQVFSGKSPNTSDRANLKYCGDRELRSDNRVTVHLRKFHFLISKVPPQSGDASSDVPWFAIHLPDELKRRILLQAAA</sequence>
<dbReference type="Proteomes" id="UP000603602">
    <property type="component" value="Unassembled WGS sequence"/>
</dbReference>